<dbReference type="VEuPathDB" id="FungiDB:SJAG_04254"/>
<accession>B6K6C5</accession>
<organism evidence="2 3">
    <name type="scientific">Schizosaccharomyces japonicus (strain yFS275 / FY16936)</name>
    <name type="common">Fission yeast</name>
    <dbReference type="NCBI Taxonomy" id="402676"/>
    <lineage>
        <taxon>Eukaryota</taxon>
        <taxon>Fungi</taxon>
        <taxon>Dikarya</taxon>
        <taxon>Ascomycota</taxon>
        <taxon>Taphrinomycotina</taxon>
        <taxon>Schizosaccharomycetes</taxon>
        <taxon>Schizosaccharomycetales</taxon>
        <taxon>Schizosaccharomycetaceae</taxon>
        <taxon>Schizosaccharomyces</taxon>
    </lineage>
</organism>
<evidence type="ECO:0000313" key="2">
    <source>
        <dbReference type="EMBL" id="EEB09079.1"/>
    </source>
</evidence>
<dbReference type="Proteomes" id="UP000001744">
    <property type="component" value="Unassembled WGS sequence"/>
</dbReference>
<reference evidence="2 3" key="1">
    <citation type="journal article" date="2011" name="Science">
        <title>Comparative functional genomics of the fission yeasts.</title>
        <authorList>
            <person name="Rhind N."/>
            <person name="Chen Z."/>
            <person name="Yassour M."/>
            <person name="Thompson D.A."/>
            <person name="Haas B.J."/>
            <person name="Habib N."/>
            <person name="Wapinski I."/>
            <person name="Roy S."/>
            <person name="Lin M.F."/>
            <person name="Heiman D.I."/>
            <person name="Young S.K."/>
            <person name="Furuya K."/>
            <person name="Guo Y."/>
            <person name="Pidoux A."/>
            <person name="Chen H.M."/>
            <person name="Robbertse B."/>
            <person name="Goldberg J.M."/>
            <person name="Aoki K."/>
            <person name="Bayne E.H."/>
            <person name="Berlin A.M."/>
            <person name="Desjardins C.A."/>
            <person name="Dobbs E."/>
            <person name="Dukaj L."/>
            <person name="Fan L."/>
            <person name="FitzGerald M.G."/>
            <person name="French C."/>
            <person name="Gujja S."/>
            <person name="Hansen K."/>
            <person name="Keifenheim D."/>
            <person name="Levin J.Z."/>
            <person name="Mosher R.A."/>
            <person name="Mueller C.A."/>
            <person name="Pfiffner J."/>
            <person name="Priest M."/>
            <person name="Russ C."/>
            <person name="Smialowska A."/>
            <person name="Swoboda P."/>
            <person name="Sykes S.M."/>
            <person name="Vaughn M."/>
            <person name="Vengrova S."/>
            <person name="Yoder R."/>
            <person name="Zeng Q."/>
            <person name="Allshire R."/>
            <person name="Baulcombe D."/>
            <person name="Birren B.W."/>
            <person name="Brown W."/>
            <person name="Ekwall K."/>
            <person name="Kellis M."/>
            <person name="Leatherwood J."/>
            <person name="Levin H."/>
            <person name="Margalit H."/>
            <person name="Martienssen R."/>
            <person name="Nieduszynski C.A."/>
            <person name="Spatafora J.W."/>
            <person name="Friedman N."/>
            <person name="Dalgaard J.Z."/>
            <person name="Baumann P."/>
            <person name="Niki H."/>
            <person name="Regev A."/>
            <person name="Nusbaum C."/>
        </authorList>
    </citation>
    <scope>NUCLEOTIDE SEQUENCE [LARGE SCALE GENOMIC DNA]</scope>
    <source>
        <strain evidence="3">yFS275 / FY16936</strain>
    </source>
</reference>
<sequence>MYQTELENVALSQLNAESAQELLKQSNVQELPQEFMAIAKDLISAREDTVAKIKLKRCEERLLVEEIEFLKQRINRYEISPEVLVQMRKCEIIFSEYERVYEEWKRTCEERERAREQRLCAMQQCHYLQVYSVDLHDYLNQNVLEALCKLDSIVTITDETKARTCFLKCLVDLWHFCVSRFRRQFGAHMKTVHADYTDKRKQLKELQTELENAVRLSNVLKKHIPTRTF</sequence>
<dbReference type="AlphaFoldDB" id="B6K6C5"/>
<dbReference type="GeneID" id="7052517"/>
<dbReference type="RefSeq" id="XP_002175372.1">
    <property type="nucleotide sequence ID" value="XM_002175336.2"/>
</dbReference>
<gene>
    <name evidence="2" type="ORF">SJAG_04254</name>
</gene>
<name>B6K6C5_SCHJY</name>
<dbReference type="HOGENOM" id="CLU_1210402_0_0_1"/>
<keyword evidence="3" id="KW-1185">Reference proteome</keyword>
<keyword evidence="1" id="KW-0175">Coiled coil</keyword>
<protein>
    <submittedName>
        <fullName evidence="2">Uncharacterized protein</fullName>
    </submittedName>
</protein>
<evidence type="ECO:0000313" key="3">
    <source>
        <dbReference type="Proteomes" id="UP000001744"/>
    </source>
</evidence>
<dbReference type="JaponicusDB" id="SJAG_04254"/>
<dbReference type="EMBL" id="KE651167">
    <property type="protein sequence ID" value="EEB09079.1"/>
    <property type="molecule type" value="Genomic_DNA"/>
</dbReference>
<proteinExistence type="predicted"/>
<feature type="coiled-coil region" evidence="1">
    <location>
        <begin position="189"/>
        <end position="223"/>
    </location>
</feature>
<evidence type="ECO:0000256" key="1">
    <source>
        <dbReference type="SAM" id="Coils"/>
    </source>
</evidence>